<dbReference type="Proteomes" id="UP000012062">
    <property type="component" value="Unassembled WGS sequence"/>
</dbReference>
<evidence type="ECO:0000313" key="2">
    <source>
        <dbReference type="EMBL" id="CCV04365.1"/>
    </source>
</evidence>
<keyword evidence="3" id="KW-1185">Reference proteome</keyword>
<evidence type="ECO:0000313" key="3">
    <source>
        <dbReference type="Proteomes" id="UP000012062"/>
    </source>
</evidence>
<dbReference type="AlphaFoldDB" id="M5EJK4"/>
<feature type="signal peptide" evidence="1">
    <location>
        <begin position="1"/>
        <end position="23"/>
    </location>
</feature>
<dbReference type="STRING" id="1297569.MESS2_1270055"/>
<sequence>MRPRVLFGFALAPAFVWTLDANALPLGHYPGAREKEKECLNRYRSAQEAWRAIGPTGIKMNPRRCRAAG</sequence>
<organism evidence="2 3">
    <name type="scientific">Mesorhizobium metallidurans STM 2683</name>
    <dbReference type="NCBI Taxonomy" id="1297569"/>
    <lineage>
        <taxon>Bacteria</taxon>
        <taxon>Pseudomonadati</taxon>
        <taxon>Pseudomonadota</taxon>
        <taxon>Alphaproteobacteria</taxon>
        <taxon>Hyphomicrobiales</taxon>
        <taxon>Phyllobacteriaceae</taxon>
        <taxon>Mesorhizobium</taxon>
    </lineage>
</organism>
<proteinExistence type="predicted"/>
<dbReference type="EMBL" id="CAUM01000032">
    <property type="protein sequence ID" value="CCV04365.1"/>
    <property type="molecule type" value="Genomic_DNA"/>
</dbReference>
<keyword evidence="1" id="KW-0732">Signal</keyword>
<accession>M5EJK4</accession>
<protein>
    <submittedName>
        <fullName evidence="2">Uncharacterized protein</fullName>
    </submittedName>
</protein>
<reference evidence="2 3" key="1">
    <citation type="submission" date="2013-02" db="EMBL/GenBank/DDBJ databases">
        <authorList>
            <person name="Genoscope - CEA"/>
        </authorList>
    </citation>
    <scope>NUCLEOTIDE SEQUENCE [LARGE SCALE GENOMIC DNA]</scope>
    <source>
        <strain evidence="2 3">STM 2683</strain>
    </source>
</reference>
<dbReference type="OrthoDB" id="8084608at2"/>
<gene>
    <name evidence="2" type="ORF">MESS2_1270055</name>
</gene>
<comment type="caution">
    <text evidence="2">The sequence shown here is derived from an EMBL/GenBank/DDBJ whole genome shotgun (WGS) entry which is preliminary data.</text>
</comment>
<name>M5EJK4_9HYPH</name>
<evidence type="ECO:0000256" key="1">
    <source>
        <dbReference type="SAM" id="SignalP"/>
    </source>
</evidence>
<feature type="chain" id="PRO_5004066135" evidence="1">
    <location>
        <begin position="24"/>
        <end position="69"/>
    </location>
</feature>